<dbReference type="GO" id="GO:0030170">
    <property type="term" value="F:pyridoxal phosphate binding"/>
    <property type="evidence" value="ECO:0007669"/>
    <property type="project" value="TreeGrafter"/>
</dbReference>
<evidence type="ECO:0000313" key="5">
    <source>
        <dbReference type="EMBL" id="RDU95339.1"/>
    </source>
</evidence>
<comment type="caution">
    <text evidence="5">The sequence shown here is derived from an EMBL/GenBank/DDBJ whole genome shotgun (WGS) entry which is preliminary data.</text>
</comment>
<keyword evidence="5" id="KW-0808">Transferase</keyword>
<dbReference type="OrthoDB" id="9804264at2"/>
<accession>A0A3D8JQF9</accession>
<dbReference type="Gene3D" id="3.90.1150.10">
    <property type="entry name" value="Aspartate Aminotransferase, domain 1"/>
    <property type="match status" value="1"/>
</dbReference>
<comment type="similarity">
    <text evidence="1 4">Belongs to the DegT/DnrJ/EryC1 family.</text>
</comment>
<evidence type="ECO:0000256" key="4">
    <source>
        <dbReference type="RuleBase" id="RU004508"/>
    </source>
</evidence>
<dbReference type="InterPro" id="IPR000653">
    <property type="entry name" value="DegT/StrS_aminotransferase"/>
</dbReference>
<dbReference type="PIRSF" id="PIRSF000390">
    <property type="entry name" value="PLP_StrS"/>
    <property type="match status" value="1"/>
</dbReference>
<dbReference type="PANTHER" id="PTHR30244">
    <property type="entry name" value="TRANSAMINASE"/>
    <property type="match status" value="1"/>
</dbReference>
<dbReference type="CDD" id="cd00616">
    <property type="entry name" value="AHBA_syn"/>
    <property type="match status" value="1"/>
</dbReference>
<keyword evidence="6" id="KW-1185">Reference proteome</keyword>
<dbReference type="InterPro" id="IPR015424">
    <property type="entry name" value="PyrdxlP-dep_Trfase"/>
</dbReference>
<keyword evidence="3 4" id="KW-0663">Pyridoxal phosphate</keyword>
<sequence>MTQDSLPFLPFVRPEIDEETIAGVADVLRSGWITTGPQNQAFEEQLSAFCGGRPVRTFNSGTATMEIGLRIAGVGPGDEVITTPASWVATANVILEVGATPVFVDIDPATRNIDLNLLEKAITPRTKAIIPVFLAGLPVDMDRLYDIARAYKLRVIEDAAQAFGATWRGERIGKLGDIVSFSFHANKNLTSIEGGALVLNDADEAELARKYRLQGVTRKGFDGMDCDVLGGKYNLTDVAARVGLGQLAHVERFLAQRKKLARAYFAGFEGGAAVALGVGLPAAEFENGNWHMFQITLPLERLTIDRAAVMQKLHDVYRIGSGVHYPAIHLFTLYRARGFAPGMFPHAERFGATTVTLPLFTLMTERDVARVCGAVNEICEQYGK</sequence>
<dbReference type="GO" id="GO:0000271">
    <property type="term" value="P:polysaccharide biosynthetic process"/>
    <property type="evidence" value="ECO:0007669"/>
    <property type="project" value="TreeGrafter"/>
</dbReference>
<keyword evidence="5" id="KW-0032">Aminotransferase</keyword>
<protein>
    <submittedName>
        <fullName evidence="5">DegT/DnrJ/EryC1/StrS aminotransferase family protein</fullName>
    </submittedName>
</protein>
<evidence type="ECO:0000313" key="6">
    <source>
        <dbReference type="Proteomes" id="UP000256838"/>
    </source>
</evidence>
<dbReference type="GO" id="GO:0008483">
    <property type="term" value="F:transaminase activity"/>
    <property type="evidence" value="ECO:0007669"/>
    <property type="project" value="UniProtKB-KW"/>
</dbReference>
<proteinExistence type="inferred from homology"/>
<organism evidence="5 6">
    <name type="scientific">Trinickia dinghuensis</name>
    <dbReference type="NCBI Taxonomy" id="2291023"/>
    <lineage>
        <taxon>Bacteria</taxon>
        <taxon>Pseudomonadati</taxon>
        <taxon>Pseudomonadota</taxon>
        <taxon>Betaproteobacteria</taxon>
        <taxon>Burkholderiales</taxon>
        <taxon>Burkholderiaceae</taxon>
        <taxon>Trinickia</taxon>
    </lineage>
</organism>
<evidence type="ECO:0000256" key="1">
    <source>
        <dbReference type="ARBA" id="ARBA00037999"/>
    </source>
</evidence>
<feature type="active site" description="Proton acceptor" evidence="2">
    <location>
        <position position="187"/>
    </location>
</feature>
<evidence type="ECO:0000256" key="3">
    <source>
        <dbReference type="PIRSR" id="PIRSR000390-2"/>
    </source>
</evidence>
<dbReference type="RefSeq" id="WP_115537104.1">
    <property type="nucleotide sequence ID" value="NZ_QRGA01000020.1"/>
</dbReference>
<dbReference type="PANTHER" id="PTHR30244:SF34">
    <property type="entry name" value="DTDP-4-AMINO-4,6-DIDEOXYGALACTOSE TRANSAMINASE"/>
    <property type="match status" value="1"/>
</dbReference>
<dbReference type="InterPro" id="IPR015422">
    <property type="entry name" value="PyrdxlP-dep_Trfase_small"/>
</dbReference>
<reference evidence="5 6" key="1">
    <citation type="submission" date="2018-08" db="EMBL/GenBank/DDBJ databases">
        <title>Paraburkholderia sp. DHOM06 isolated from forest soil.</title>
        <authorList>
            <person name="Gao Z.-H."/>
            <person name="Qiu L.-H."/>
        </authorList>
    </citation>
    <scope>NUCLEOTIDE SEQUENCE [LARGE SCALE GENOMIC DNA]</scope>
    <source>
        <strain evidence="5 6">DHOM06</strain>
    </source>
</reference>
<feature type="modified residue" description="N6-(pyridoxal phosphate)lysine" evidence="3">
    <location>
        <position position="187"/>
    </location>
</feature>
<dbReference type="AlphaFoldDB" id="A0A3D8JQF9"/>
<dbReference type="Gene3D" id="3.40.640.10">
    <property type="entry name" value="Type I PLP-dependent aspartate aminotransferase-like (Major domain)"/>
    <property type="match status" value="1"/>
</dbReference>
<gene>
    <name evidence="5" type="ORF">DWV00_29275</name>
</gene>
<name>A0A3D8JQF9_9BURK</name>
<dbReference type="SUPFAM" id="SSF53383">
    <property type="entry name" value="PLP-dependent transferases"/>
    <property type="match status" value="1"/>
</dbReference>
<dbReference type="EMBL" id="QRGA01000020">
    <property type="protein sequence ID" value="RDU95339.1"/>
    <property type="molecule type" value="Genomic_DNA"/>
</dbReference>
<dbReference type="Pfam" id="PF01041">
    <property type="entry name" value="DegT_DnrJ_EryC1"/>
    <property type="match status" value="1"/>
</dbReference>
<evidence type="ECO:0000256" key="2">
    <source>
        <dbReference type="PIRSR" id="PIRSR000390-1"/>
    </source>
</evidence>
<dbReference type="InterPro" id="IPR015421">
    <property type="entry name" value="PyrdxlP-dep_Trfase_major"/>
</dbReference>
<dbReference type="Proteomes" id="UP000256838">
    <property type="component" value="Unassembled WGS sequence"/>
</dbReference>